<feature type="chain" id="PRO_5004443583" evidence="10">
    <location>
        <begin position="30"/>
        <end position="765"/>
    </location>
</feature>
<dbReference type="PANTHER" id="PTHR13062:SF12">
    <property type="entry name" value="ALPHA-2-MACROGLOBULIN DOMAIN-CONTAINING PROTEIN"/>
    <property type="match status" value="1"/>
</dbReference>
<evidence type="ECO:0000313" key="14">
    <source>
        <dbReference type="Proteomes" id="UP000014923"/>
    </source>
</evidence>
<protein>
    <submittedName>
        <fullName evidence="13">Metalloprotease, putative zinc-binding domain</fullName>
    </submittedName>
</protein>
<keyword evidence="8" id="KW-0862">Zinc</keyword>
<dbReference type="EMBL" id="CAVN010000153">
    <property type="protein sequence ID" value="CDF59282.1"/>
    <property type="molecule type" value="Genomic_DNA"/>
</dbReference>
<dbReference type="GO" id="GO:0046872">
    <property type="term" value="F:metal ion binding"/>
    <property type="evidence" value="ECO:0007669"/>
    <property type="project" value="UniProtKB-KW"/>
</dbReference>
<evidence type="ECO:0000256" key="3">
    <source>
        <dbReference type="ARBA" id="ARBA00022525"/>
    </source>
</evidence>
<keyword evidence="5" id="KW-0479">Metal-binding</keyword>
<feature type="signal peptide" evidence="10">
    <location>
        <begin position="1"/>
        <end position="29"/>
    </location>
</feature>
<dbReference type="InterPro" id="IPR024079">
    <property type="entry name" value="MetalloPept_cat_dom_sf"/>
</dbReference>
<dbReference type="InterPro" id="IPR012300">
    <property type="entry name" value="Pept_M6_InhA"/>
</dbReference>
<comment type="subcellular location">
    <subcellularLocation>
        <location evidence="2">Secreted</location>
    </subcellularLocation>
</comment>
<reference evidence="13" key="1">
    <citation type="submission" date="2013-03" db="EMBL/GenBank/DDBJ databases">
        <title>Draft genome sequence of the hydrogen-ethanol-producing anaerobic alkalithermophilic Caloramator celere.</title>
        <authorList>
            <person name="Ciranna A."/>
            <person name="Larjo A."/>
            <person name="Kivisto A."/>
            <person name="Santala V."/>
            <person name="Roos C."/>
            <person name="Karp M."/>
        </authorList>
    </citation>
    <scope>NUCLEOTIDE SEQUENCE [LARGE SCALE GENOMIC DNA]</scope>
    <source>
        <strain evidence="13">DSM 8682</strain>
    </source>
</reference>
<evidence type="ECO:0000256" key="6">
    <source>
        <dbReference type="ARBA" id="ARBA00022729"/>
    </source>
</evidence>
<accession>R7RSV1</accession>
<dbReference type="Proteomes" id="UP000014923">
    <property type="component" value="Unassembled WGS sequence"/>
</dbReference>
<gene>
    <name evidence="13" type="ORF">TCEL_02354</name>
</gene>
<dbReference type="HOGENOM" id="CLU_010858_1_0_9"/>
<evidence type="ECO:0000256" key="2">
    <source>
        <dbReference type="ARBA" id="ARBA00004613"/>
    </source>
</evidence>
<dbReference type="GO" id="GO:0008237">
    <property type="term" value="F:metallopeptidase activity"/>
    <property type="evidence" value="ECO:0007669"/>
    <property type="project" value="UniProtKB-KW"/>
</dbReference>
<keyword evidence="14" id="KW-1185">Reference proteome</keyword>
<evidence type="ECO:0000259" key="11">
    <source>
        <dbReference type="Pfam" id="PF05547"/>
    </source>
</evidence>
<evidence type="ECO:0000256" key="9">
    <source>
        <dbReference type="ARBA" id="ARBA00023049"/>
    </source>
</evidence>
<proteinExistence type="predicted"/>
<evidence type="ECO:0000256" key="5">
    <source>
        <dbReference type="ARBA" id="ARBA00022723"/>
    </source>
</evidence>
<feature type="domain" description="Peptidase M6-like" evidence="11">
    <location>
        <begin position="123"/>
        <end position="391"/>
    </location>
</feature>
<name>R7RSV1_9CLOT</name>
<dbReference type="SUPFAM" id="SSF55486">
    <property type="entry name" value="Metalloproteases ('zincins'), catalytic domain"/>
    <property type="match status" value="1"/>
</dbReference>
<keyword evidence="3" id="KW-0964">Secreted</keyword>
<dbReference type="Pfam" id="PF20773">
    <property type="entry name" value="InhA-like_MAM"/>
    <property type="match status" value="1"/>
</dbReference>
<evidence type="ECO:0000256" key="8">
    <source>
        <dbReference type="ARBA" id="ARBA00022833"/>
    </source>
</evidence>
<evidence type="ECO:0000256" key="10">
    <source>
        <dbReference type="SAM" id="SignalP"/>
    </source>
</evidence>
<dbReference type="PIRSF" id="PIRSF007519">
    <property type="entry name" value="Protease_InhA"/>
    <property type="match status" value="1"/>
</dbReference>
<sequence>MLIKKAVAILTSILISLSFLNLNSTKISATETTNGKYYYEYGGPVDLSIANEEKIIEMLKKEGKINKNATYEEAYNKYLEYMRNAAKENIKQKINKMDKQLKAKQNQAVKKYVFEKRKPDANPKKVNILVLLIEYQDYKHNSIMPEETDMYYKDYNKKHFEDLLFGDNGYTGPNGEKFISMKQYYLEQSGGSLIVDGKVAGWYTAPENAAYYGAENGTSHDISPRTLVEHALQQAALDPSINFADFDKEDRYDLDSDGNYDEPDGIIDHLMIIHAGIGQEAGGGSLGSDAIWSHRWNLGEPYQIPGTEYWAYDYTIQPEDGATGVFAHEFGHDLGLPDEYDTIYSSPVSEPISRWSIMSSGSWSGIILGTEPTGFSPYAKQFLQAVYGGNWQNVIDINYSELTKGGSEVVLRQASETGQVLRIVLPDKKHVVNTPYSGKYSYWGGKGSDGSPFKTWMTAKVDLTNKETAKLTFKTWYDIEEGWDFATVQVREVGSEEWTFLKGNITTTERDPNADVKVPFGITGSSEGKWVDAEFDLSDFVGKEIELKFEYETDSYVFGAGFYVDNISIIADNEQVLFDDVEGEPKFNLNGFIKDTGVIFAPHYYLVEWRNHHGVDKGLAHNNVLGNIFSYDPGMLVWYVDEYFTDNWYGVHPGDGFLGIVDADQNNIMWKFINGKKAFASATYQMHDAAFSKNKESSLYVDLVDYYGRYAEDDYRYSEHVFDDTKDYTNAQLPYLGRNIISYGLKIEIAQQAKDNSYAKIRIKR</sequence>
<dbReference type="GO" id="GO:0006508">
    <property type="term" value="P:proteolysis"/>
    <property type="evidence" value="ECO:0007669"/>
    <property type="project" value="UniProtKB-KW"/>
</dbReference>
<dbReference type="InterPro" id="IPR048665">
    <property type="entry name" value="InhA-like_VEG"/>
</dbReference>
<organism evidence="13 14">
    <name type="scientific">Thermobrachium celere DSM 8682</name>
    <dbReference type="NCBI Taxonomy" id="941824"/>
    <lineage>
        <taxon>Bacteria</taxon>
        <taxon>Bacillati</taxon>
        <taxon>Bacillota</taxon>
        <taxon>Clostridia</taxon>
        <taxon>Eubacteriales</taxon>
        <taxon>Clostridiaceae</taxon>
        <taxon>Thermobrachium</taxon>
    </lineage>
</organism>
<keyword evidence="6 10" id="KW-0732">Signal</keyword>
<dbReference type="Gene3D" id="3.40.390.10">
    <property type="entry name" value="Collagenase (Catalytic Domain)"/>
    <property type="match status" value="1"/>
</dbReference>
<comment type="cofactor">
    <cofactor evidence="1">
        <name>Zn(2+)</name>
        <dbReference type="ChEBI" id="CHEBI:29105"/>
    </cofactor>
</comment>
<dbReference type="NCBIfam" id="TIGR03296">
    <property type="entry name" value="M6dom_TIGR03296"/>
    <property type="match status" value="1"/>
</dbReference>
<dbReference type="Pfam" id="PF05547">
    <property type="entry name" value="Peptidase_M6"/>
    <property type="match status" value="1"/>
</dbReference>
<keyword evidence="7" id="KW-0378">Hydrolase</keyword>
<evidence type="ECO:0000256" key="4">
    <source>
        <dbReference type="ARBA" id="ARBA00022670"/>
    </source>
</evidence>
<dbReference type="eggNOG" id="COG4412">
    <property type="taxonomic scope" value="Bacteria"/>
</dbReference>
<evidence type="ECO:0000256" key="7">
    <source>
        <dbReference type="ARBA" id="ARBA00022801"/>
    </source>
</evidence>
<dbReference type="GO" id="GO:0005576">
    <property type="term" value="C:extracellular region"/>
    <property type="evidence" value="ECO:0007669"/>
    <property type="project" value="UniProtKB-SubCell"/>
</dbReference>
<keyword evidence="9 13" id="KW-0482">Metalloprotease</keyword>
<comment type="caution">
    <text evidence="13">The sequence shown here is derived from an EMBL/GenBank/DDBJ whole genome shotgun (WGS) entry which is preliminary data.</text>
</comment>
<dbReference type="Pfam" id="PF20774">
    <property type="entry name" value="InhA-like_VEG"/>
    <property type="match status" value="1"/>
</dbReference>
<dbReference type="AlphaFoldDB" id="R7RSV1"/>
<evidence type="ECO:0000256" key="1">
    <source>
        <dbReference type="ARBA" id="ARBA00001947"/>
    </source>
</evidence>
<evidence type="ECO:0000313" key="13">
    <source>
        <dbReference type="EMBL" id="CDF59282.1"/>
    </source>
</evidence>
<evidence type="ECO:0000259" key="12">
    <source>
        <dbReference type="Pfam" id="PF20774"/>
    </source>
</evidence>
<dbReference type="InterPro" id="IPR008757">
    <property type="entry name" value="Peptidase_M6-like_domain"/>
</dbReference>
<keyword evidence="4 13" id="KW-0645">Protease</keyword>
<feature type="domain" description="Immune inhibitor A-like metallopeptidase VEG" evidence="12">
    <location>
        <begin position="602"/>
        <end position="761"/>
    </location>
</feature>
<dbReference type="PANTHER" id="PTHR13062">
    <property type="entry name" value="COLLAGENASE"/>
    <property type="match status" value="1"/>
</dbReference>